<dbReference type="GO" id="GO:0008270">
    <property type="term" value="F:zinc ion binding"/>
    <property type="evidence" value="ECO:0007669"/>
    <property type="project" value="InterPro"/>
</dbReference>
<dbReference type="InterPro" id="IPR001138">
    <property type="entry name" value="Zn2Cys6_DnaBD"/>
</dbReference>
<dbReference type="STRING" id="1230905.A0A1G4JEB0"/>
<dbReference type="Proteomes" id="UP000191024">
    <property type="component" value="Chromosome D"/>
</dbReference>
<reference evidence="6 7" key="1">
    <citation type="submission" date="2016-03" db="EMBL/GenBank/DDBJ databases">
        <authorList>
            <person name="Devillers H."/>
        </authorList>
    </citation>
    <scope>NUCLEOTIDE SEQUENCE [LARGE SCALE GENOMIC DNA]</scope>
    <source>
        <strain evidence="6">CBS 11717</strain>
    </source>
</reference>
<organism evidence="6 7">
    <name type="scientific">Lachancea mirantina</name>
    <dbReference type="NCBI Taxonomy" id="1230905"/>
    <lineage>
        <taxon>Eukaryota</taxon>
        <taxon>Fungi</taxon>
        <taxon>Dikarya</taxon>
        <taxon>Ascomycota</taxon>
        <taxon>Saccharomycotina</taxon>
        <taxon>Saccharomycetes</taxon>
        <taxon>Saccharomycetales</taxon>
        <taxon>Saccharomycetaceae</taxon>
        <taxon>Lachancea</taxon>
    </lineage>
</organism>
<feature type="domain" description="Zn(2)-C6 fungal-type" evidence="5">
    <location>
        <begin position="176"/>
        <end position="209"/>
    </location>
</feature>
<dbReference type="AlphaFoldDB" id="A0A1G4JEB0"/>
<dbReference type="GO" id="GO:0005634">
    <property type="term" value="C:nucleus"/>
    <property type="evidence" value="ECO:0007669"/>
    <property type="project" value="UniProtKB-SubCell"/>
</dbReference>
<evidence type="ECO:0000313" key="7">
    <source>
        <dbReference type="Proteomes" id="UP000191024"/>
    </source>
</evidence>
<dbReference type="PROSITE" id="PS50048">
    <property type="entry name" value="ZN2_CY6_FUNGAL_2"/>
    <property type="match status" value="1"/>
</dbReference>
<dbReference type="EMBL" id="LT598463">
    <property type="protein sequence ID" value="SCU88495.1"/>
    <property type="molecule type" value="Genomic_DNA"/>
</dbReference>
<dbReference type="InterPro" id="IPR050613">
    <property type="entry name" value="Sec_Metabolite_Reg"/>
</dbReference>
<name>A0A1G4JEB0_9SACH</name>
<proteinExistence type="predicted"/>
<dbReference type="SMART" id="SM00066">
    <property type="entry name" value="GAL4"/>
    <property type="match status" value="1"/>
</dbReference>
<evidence type="ECO:0000259" key="5">
    <source>
        <dbReference type="PROSITE" id="PS50048"/>
    </source>
</evidence>
<dbReference type="CDD" id="cd12148">
    <property type="entry name" value="fungal_TF_MHR"/>
    <property type="match status" value="1"/>
</dbReference>
<feature type="coiled-coil region" evidence="3">
    <location>
        <begin position="221"/>
        <end position="265"/>
    </location>
</feature>
<evidence type="ECO:0000256" key="1">
    <source>
        <dbReference type="ARBA" id="ARBA00004123"/>
    </source>
</evidence>
<evidence type="ECO:0000256" key="2">
    <source>
        <dbReference type="ARBA" id="ARBA00023242"/>
    </source>
</evidence>
<evidence type="ECO:0000313" key="6">
    <source>
        <dbReference type="EMBL" id="SCU88495.1"/>
    </source>
</evidence>
<feature type="region of interest" description="Disordered" evidence="4">
    <location>
        <begin position="1"/>
        <end position="39"/>
    </location>
</feature>
<keyword evidence="3" id="KW-0175">Coiled coil</keyword>
<protein>
    <submittedName>
        <fullName evidence="6">LAMI_0D10308g1_1</fullName>
    </submittedName>
</protein>
<dbReference type="Pfam" id="PF00172">
    <property type="entry name" value="Zn_clus"/>
    <property type="match status" value="1"/>
</dbReference>
<dbReference type="CDD" id="cd00067">
    <property type="entry name" value="GAL4"/>
    <property type="match status" value="1"/>
</dbReference>
<dbReference type="PANTHER" id="PTHR31001">
    <property type="entry name" value="UNCHARACTERIZED TRANSCRIPTIONAL REGULATORY PROTEIN"/>
    <property type="match status" value="1"/>
</dbReference>
<gene>
    <name evidence="6" type="ORF">LAMI_0D10308G</name>
</gene>
<feature type="compositionally biased region" description="Low complexity" evidence="4">
    <location>
        <begin position="985"/>
        <end position="995"/>
    </location>
</feature>
<sequence>MGFQDKPLQGHAQSAGQARGDNYAELSRPVRRPDYGMGPLPSYMPPHSAPGAPGVGWPYVNHGQWRELPTEGPHVGAGNSRGNPRGNPLTGPAANVNYNIPPGGSGPHFGGASANFHGGIPSTTMGPMSQNLHNAGFLPPATDSYATAKERKRKSASVKEAASVDSKALKQPKKISCTPCRTRKIKCDGVKPICGSCSKKGLTPELCIYDNSPWVSTVVKEKQLTAQIQELKDQNETLSREMQAITSAKIQLQEENVKLRAALQKSDNSDEPDSFSAESATAGDLASSFPCKEKFNVLQKFDASSGFEATVHKLVGPTSWRAALSVDKKMRYIFDQISKSVEVNMQQAQNGEVIALANRNEVVIPSKSGLLLNVIKDRDGPTEAHRELVSRICQKLPSPIAMRLHIENFFCGIACQLCPGSMLKSEILGDSKEIFGIDLLDPLLESYGQTKTYEVLDVDNELAYCKAARMLMIVKMSLLFGLNKFRHSSDAQNLTARFPFLSSSTAIKKCFASYKDSADDYNLLTITNVFLFLGKARTVPNLPAINALLLLYLYSLYGPNFSNEHFNDASSSVLGLACHMAIQLGFHKDIDLLYKDGSDELRSKLKSTRLILLGYDGRRSLVTGLPLLINESYLSSYSTDPNLSPENPSLADKEKALIAESVGLSRKIMDEISGRDNETRLNLKLQINRLAQHQKKFSLSSLSEHLRILNKDRLSEGDIYYHLRQIKNFLHIYALQQSMHLMIYLTYDCCGGVANAEHKLTYYLRTVRLSVLLLLSVVEVGKTTSKICRVYNLNMGRLYYIIPAMKECEIRALLFMLSITLKDLYHLKNHHHDNTRPKSDDSYNGLTAFHLTLEQLEAHCLREDTDSLDIIRLIFSKEHTFSTLKFLSACLESIWSCDREVTEANSEYSMGLKVTHTMFMTFVQVLQDFQLSSERETIPRISRDREDTCAECSKEETGKQKESKDCRTGSADVVLKSEAGDPPSHRSSPLVSSLSEPPIVSVKLGPVRDLTSGGHVPMPPESPPAFHFQNENDGSLERLPPNSLIPDDSEKFIGSAFSPADFLFDQVDNLLTLDSETFDLKFKNDLN</sequence>
<evidence type="ECO:0000256" key="3">
    <source>
        <dbReference type="SAM" id="Coils"/>
    </source>
</evidence>
<feature type="compositionally biased region" description="Basic and acidic residues" evidence="4">
    <location>
        <begin position="952"/>
        <end position="967"/>
    </location>
</feature>
<dbReference type="GO" id="GO:0000981">
    <property type="term" value="F:DNA-binding transcription factor activity, RNA polymerase II-specific"/>
    <property type="evidence" value="ECO:0007669"/>
    <property type="project" value="InterPro"/>
</dbReference>
<feature type="region of interest" description="Disordered" evidence="4">
    <location>
        <begin position="952"/>
        <end position="995"/>
    </location>
</feature>
<evidence type="ECO:0000256" key="4">
    <source>
        <dbReference type="SAM" id="MobiDB-lite"/>
    </source>
</evidence>
<accession>A0A1G4JEB0</accession>
<keyword evidence="2" id="KW-0539">Nucleus</keyword>
<dbReference type="OrthoDB" id="4356994at2759"/>
<keyword evidence="7" id="KW-1185">Reference proteome</keyword>
<dbReference type="Gene3D" id="4.10.240.10">
    <property type="entry name" value="Zn(2)-C6 fungal-type DNA-binding domain"/>
    <property type="match status" value="1"/>
</dbReference>
<dbReference type="SUPFAM" id="SSF57701">
    <property type="entry name" value="Zn2/Cys6 DNA-binding domain"/>
    <property type="match status" value="1"/>
</dbReference>
<comment type="subcellular location">
    <subcellularLocation>
        <location evidence="1">Nucleus</location>
    </subcellularLocation>
</comment>
<dbReference type="InterPro" id="IPR036864">
    <property type="entry name" value="Zn2-C6_fun-type_DNA-bd_sf"/>
</dbReference>